<dbReference type="Proteomes" id="UP000317369">
    <property type="component" value="Chromosome"/>
</dbReference>
<keyword evidence="1" id="KW-0808">Transferase</keyword>
<dbReference type="GO" id="GO:0016757">
    <property type="term" value="F:glycosyltransferase activity"/>
    <property type="evidence" value="ECO:0007669"/>
    <property type="project" value="UniProtKB-KW"/>
</dbReference>
<keyword evidence="2" id="KW-1185">Reference proteome</keyword>
<dbReference type="Gene3D" id="3.40.50.2000">
    <property type="entry name" value="Glycogen Phosphorylase B"/>
    <property type="match status" value="1"/>
</dbReference>
<evidence type="ECO:0000313" key="2">
    <source>
        <dbReference type="Proteomes" id="UP000317369"/>
    </source>
</evidence>
<protein>
    <submittedName>
        <fullName evidence="1">Teichuronic acid biosynthesis glycosyltransferase TuaH</fullName>
        <ecNumber evidence="1">2.4.-.-</ecNumber>
    </submittedName>
</protein>
<sequence length="344" mass="38624">MYPGFRSDWQRRFNKSRLTKAINQNWQNLGIHPSQSPATHRIILTTLPITADLVPELPAQWVYYCVDDFSQWPGCDQHVMDTMERQLVSDVDQIICVSQTLRSRIASMGRTDTRLLTHGIHLDHWSKPPTHTQNLPSNIAAKLNWLSSINGPIFLFWGLIDERLDLDFVDQLSRTARRAGGKLVLTGPEAKPNPRLHQLMGEGPTGLAVPGLSMTGNIPYQFLPHFAHAADVLVMPYIDAPVTHAMQPLKLKEYLATGKPVICRNLPATHAWCDACDLASDPHAFTDIAMLRSRVGIDPHHTHARQRLHNESWSEKTALLYSLLTNQPFKIPSSMHTPSLIAAA</sequence>
<accession>A0A517YVZ2</accession>
<dbReference type="SUPFAM" id="SSF53756">
    <property type="entry name" value="UDP-Glycosyltransferase/glycogen phosphorylase"/>
    <property type="match status" value="1"/>
</dbReference>
<name>A0A517YVZ2_9BACT</name>
<dbReference type="EC" id="2.4.-.-" evidence="1"/>
<keyword evidence="1" id="KW-0328">Glycosyltransferase</keyword>
<organism evidence="1 2">
    <name type="scientific">Poriferisphaera corsica</name>
    <dbReference type="NCBI Taxonomy" id="2528020"/>
    <lineage>
        <taxon>Bacteria</taxon>
        <taxon>Pseudomonadati</taxon>
        <taxon>Planctomycetota</taxon>
        <taxon>Phycisphaerae</taxon>
        <taxon>Phycisphaerales</taxon>
        <taxon>Phycisphaeraceae</taxon>
        <taxon>Poriferisphaera</taxon>
    </lineage>
</organism>
<gene>
    <name evidence="1" type="primary">tuaH</name>
    <name evidence="1" type="ORF">KS4_24580</name>
</gene>
<dbReference type="KEGG" id="pcor:KS4_24580"/>
<dbReference type="Gene3D" id="3.40.50.11010">
    <property type="match status" value="1"/>
</dbReference>
<proteinExistence type="predicted"/>
<evidence type="ECO:0000313" key="1">
    <source>
        <dbReference type="EMBL" id="QDU34390.1"/>
    </source>
</evidence>
<dbReference type="Pfam" id="PF13692">
    <property type="entry name" value="Glyco_trans_1_4"/>
    <property type="match status" value="1"/>
</dbReference>
<dbReference type="AlphaFoldDB" id="A0A517YVZ2"/>
<reference evidence="1 2" key="1">
    <citation type="submission" date="2019-02" db="EMBL/GenBank/DDBJ databases">
        <title>Deep-cultivation of Planctomycetes and their phenomic and genomic characterization uncovers novel biology.</title>
        <authorList>
            <person name="Wiegand S."/>
            <person name="Jogler M."/>
            <person name="Boedeker C."/>
            <person name="Pinto D."/>
            <person name="Vollmers J."/>
            <person name="Rivas-Marin E."/>
            <person name="Kohn T."/>
            <person name="Peeters S.H."/>
            <person name="Heuer A."/>
            <person name="Rast P."/>
            <person name="Oberbeckmann S."/>
            <person name="Bunk B."/>
            <person name="Jeske O."/>
            <person name="Meyerdierks A."/>
            <person name="Storesund J.E."/>
            <person name="Kallscheuer N."/>
            <person name="Luecker S."/>
            <person name="Lage O.M."/>
            <person name="Pohl T."/>
            <person name="Merkel B.J."/>
            <person name="Hornburger P."/>
            <person name="Mueller R.-W."/>
            <person name="Bruemmer F."/>
            <person name="Labrenz M."/>
            <person name="Spormann A.M."/>
            <person name="Op den Camp H."/>
            <person name="Overmann J."/>
            <person name="Amann R."/>
            <person name="Jetten M.S.M."/>
            <person name="Mascher T."/>
            <person name="Medema M.H."/>
            <person name="Devos D.P."/>
            <person name="Kaster A.-K."/>
            <person name="Ovreas L."/>
            <person name="Rohde M."/>
            <person name="Galperin M.Y."/>
            <person name="Jogler C."/>
        </authorList>
    </citation>
    <scope>NUCLEOTIDE SEQUENCE [LARGE SCALE GENOMIC DNA]</scope>
    <source>
        <strain evidence="1 2">KS4</strain>
    </source>
</reference>
<dbReference type="EMBL" id="CP036425">
    <property type="protein sequence ID" value="QDU34390.1"/>
    <property type="molecule type" value="Genomic_DNA"/>
</dbReference>